<dbReference type="OrthoDB" id="5858960at2759"/>
<organism evidence="4">
    <name type="scientific">Enterobius vermicularis</name>
    <name type="common">Human pinworm</name>
    <dbReference type="NCBI Taxonomy" id="51028"/>
    <lineage>
        <taxon>Eukaryota</taxon>
        <taxon>Metazoa</taxon>
        <taxon>Ecdysozoa</taxon>
        <taxon>Nematoda</taxon>
        <taxon>Chromadorea</taxon>
        <taxon>Rhabditida</taxon>
        <taxon>Spirurina</taxon>
        <taxon>Oxyuridomorpha</taxon>
        <taxon>Oxyuroidea</taxon>
        <taxon>Oxyuridae</taxon>
        <taxon>Enterobius</taxon>
    </lineage>
</organism>
<dbReference type="EMBL" id="UXUI01007633">
    <property type="protein sequence ID" value="VDD88450.1"/>
    <property type="molecule type" value="Genomic_DNA"/>
</dbReference>
<reference evidence="2 3" key="2">
    <citation type="submission" date="2018-10" db="EMBL/GenBank/DDBJ databases">
        <authorList>
            <consortium name="Pathogen Informatics"/>
        </authorList>
    </citation>
    <scope>NUCLEOTIDE SEQUENCE [LARGE SCALE GENOMIC DNA]</scope>
</reference>
<keyword evidence="1" id="KW-0175">Coiled coil</keyword>
<proteinExistence type="predicted"/>
<evidence type="ECO:0000313" key="4">
    <source>
        <dbReference type="WBParaSite" id="EVEC_0000388501-mRNA-1"/>
    </source>
</evidence>
<feature type="coiled-coil region" evidence="1">
    <location>
        <begin position="472"/>
        <end position="530"/>
    </location>
</feature>
<evidence type="ECO:0000313" key="2">
    <source>
        <dbReference type="EMBL" id="VDD88450.1"/>
    </source>
</evidence>
<reference evidence="4" key="1">
    <citation type="submission" date="2017-02" db="UniProtKB">
        <authorList>
            <consortium name="WormBaseParasite"/>
        </authorList>
    </citation>
    <scope>IDENTIFICATION</scope>
</reference>
<name>A0A0N4V1P8_ENTVE</name>
<dbReference type="Proteomes" id="UP000274131">
    <property type="component" value="Unassembled WGS sequence"/>
</dbReference>
<gene>
    <name evidence="2" type="ORF">EVEC_LOCUS3593</name>
</gene>
<protein>
    <submittedName>
        <fullName evidence="4">Rho-GAP domain-containing protein</fullName>
    </submittedName>
</protein>
<dbReference type="WBParaSite" id="EVEC_0000388501-mRNA-1">
    <property type="protein sequence ID" value="EVEC_0000388501-mRNA-1"/>
    <property type="gene ID" value="EVEC_0000388501"/>
</dbReference>
<dbReference type="AlphaFoldDB" id="A0A0N4V1P8"/>
<accession>A0A0N4V1P8</accession>
<keyword evidence="3" id="KW-1185">Reference proteome</keyword>
<evidence type="ECO:0000313" key="3">
    <source>
        <dbReference type="Proteomes" id="UP000274131"/>
    </source>
</evidence>
<sequence length="566" mass="63429">MRARARNCVGSVSMTSSVEALSPKSPLSPEQKSKLIGNFSPVHTRRRIQSEDVSKVLPDFAEFPISRKCPKLVAELGTEVRDVEAELLDLQQVQSELNMFLTHCIDHQKKISGEIHFMETGDYRSEDISKRLMPYYESRTLEEIPPSTSAEADEEVTVDDTAANVDDEYESSCPTVNMPGKFWKFIKDYEGSIDEAFLYRYYTQILSPLSYESSKISGTTVPNNTVVADSVGVEGVPAAASRLTSPTSKALLKRQNSCSKRTGRPAKIARVMDESIDSLLAETIQAWSTEEKLNSQIYGGISESHECNGIDSLPDVRSETADEMEEQVDRKFVNCEEQQLVNKFDSSYLGIEYKNLKDTVISVINASQGEFIKEGEKKLLKKEVTDGEAKEINGTSGSRVMAQFESFKKTLINFVKGVIESTNSIDSKPIVSGGSLSFSSINGNGLCIPAYQTEELEVGVEKSEPVELGQGLDQVTAALKKAKEDLQDRNEACRYIVITVWHRMLAEYLRNKLEKDLFQATKELTAVREKYFRDYPPKRPANEKEREECAAALKKYNNILNAYYQK</sequence>
<evidence type="ECO:0000256" key="1">
    <source>
        <dbReference type="SAM" id="Coils"/>
    </source>
</evidence>
<dbReference type="STRING" id="51028.A0A0N4V1P8"/>